<organism evidence="1 2">
    <name type="scientific">Apiospora arundinis</name>
    <dbReference type="NCBI Taxonomy" id="335852"/>
    <lineage>
        <taxon>Eukaryota</taxon>
        <taxon>Fungi</taxon>
        <taxon>Dikarya</taxon>
        <taxon>Ascomycota</taxon>
        <taxon>Pezizomycotina</taxon>
        <taxon>Sordariomycetes</taxon>
        <taxon>Xylariomycetidae</taxon>
        <taxon>Amphisphaeriales</taxon>
        <taxon>Apiosporaceae</taxon>
        <taxon>Apiospora</taxon>
    </lineage>
</organism>
<keyword evidence="2" id="KW-1185">Reference proteome</keyword>
<dbReference type="EMBL" id="JAPCWZ010000004">
    <property type="protein sequence ID" value="KAK8867554.1"/>
    <property type="molecule type" value="Genomic_DNA"/>
</dbReference>
<proteinExistence type="predicted"/>
<comment type="caution">
    <text evidence="1">The sequence shown here is derived from an EMBL/GenBank/DDBJ whole genome shotgun (WGS) entry which is preliminary data.</text>
</comment>
<evidence type="ECO:0000313" key="2">
    <source>
        <dbReference type="Proteomes" id="UP001390339"/>
    </source>
</evidence>
<protein>
    <submittedName>
        <fullName evidence="1">Uncharacterized protein</fullName>
    </submittedName>
</protein>
<gene>
    <name evidence="1" type="ORF">PGQ11_006132</name>
</gene>
<evidence type="ECO:0000313" key="1">
    <source>
        <dbReference type="EMBL" id="KAK8867554.1"/>
    </source>
</evidence>
<reference evidence="1 2" key="1">
    <citation type="journal article" date="2024" name="IMA Fungus">
        <title>Apiospora arundinis, a panoply of carbohydrate-active enzymes and secondary metabolites.</title>
        <authorList>
            <person name="Sorensen T."/>
            <person name="Petersen C."/>
            <person name="Muurmann A.T."/>
            <person name="Christiansen J.V."/>
            <person name="Brundto M.L."/>
            <person name="Overgaard C.K."/>
            <person name="Boysen A.T."/>
            <person name="Wollenberg R.D."/>
            <person name="Larsen T.O."/>
            <person name="Sorensen J.L."/>
            <person name="Nielsen K.L."/>
            <person name="Sondergaard T.E."/>
        </authorList>
    </citation>
    <scope>NUCLEOTIDE SEQUENCE [LARGE SCALE GENOMIC DNA]</scope>
    <source>
        <strain evidence="1 2">AAU 773</strain>
    </source>
</reference>
<accession>A0ABR2IRS9</accession>
<sequence>MELMFPADTNIVARVLPGGKLRIALTACSSHREYKSSDGKLGFAATANFVRPSSSTDVDERARAEVYWSDCPTCLRRSPRQVDIGSTHRMPVM</sequence>
<name>A0ABR2IRS9_9PEZI</name>
<dbReference type="Proteomes" id="UP001390339">
    <property type="component" value="Unassembled WGS sequence"/>
</dbReference>